<reference evidence="1 2" key="1">
    <citation type="submission" date="2017-09" db="EMBL/GenBank/DDBJ databases">
        <title>Depth-based differentiation of microbial function through sediment-hosted aquifers and enrichment of novel symbionts in the deep terrestrial subsurface.</title>
        <authorList>
            <person name="Probst A.J."/>
            <person name="Ladd B."/>
            <person name="Jarett J.K."/>
            <person name="Geller-Mcgrath D.E."/>
            <person name="Sieber C.M."/>
            <person name="Emerson J.B."/>
            <person name="Anantharaman K."/>
            <person name="Thomas B.C."/>
            <person name="Malmstrom R."/>
            <person name="Stieglmeier M."/>
            <person name="Klingl A."/>
            <person name="Woyke T."/>
            <person name="Ryan C.M."/>
            <person name="Banfield J.F."/>
        </authorList>
    </citation>
    <scope>NUCLEOTIDE SEQUENCE [LARGE SCALE GENOMIC DNA]</scope>
    <source>
        <strain evidence="1">CG11_big_fil_rev_8_21_14_0_20_35_14</strain>
    </source>
</reference>
<accession>A0A2H0KM34</accession>
<organism evidence="1 2">
    <name type="scientific">Candidatus Roizmanbacteria bacterium CG11_big_fil_rev_8_21_14_0_20_35_14</name>
    <dbReference type="NCBI Taxonomy" id="1974855"/>
    <lineage>
        <taxon>Bacteria</taxon>
        <taxon>Candidatus Roizmaniibacteriota</taxon>
    </lineage>
</organism>
<sequence length="376" mass="44037">MKIKTNPFWKELGIDEEMGLITQLYDAYEEKADLVEIVILNSPAAEKYFAENCGVCGVKSLGIIRSLERIGILIPHMVTPRFEPVKKKNPEIYLEIVDWSKLCRYIGMLHDKEATNPYGIAEQKRLLKQYIGAVRMEKQTDEFWITEKIVGPFIAIVKTDNGLTFDRNLDHNIHFTTTLYRLAEEKEITIKKIKYELNSKSYPCKELGRPPIQNPQNPSFFFWPAEHCHVLIKINPSFIFGDETPAKKGNKIEKIDFITATREKAGNLAPRNWGLLKKEEKGYLMKDYQITFTFPNTWANEYKYFKCLWENYSQKVDHKTIFEYESNKDYERSCKKETKSKVNKYIDIAINKLRKKLVPYKIRIITSKGFILSVEK</sequence>
<dbReference type="AlphaFoldDB" id="A0A2H0KM34"/>
<protein>
    <submittedName>
        <fullName evidence="1">Uncharacterized protein</fullName>
    </submittedName>
</protein>
<comment type="caution">
    <text evidence="1">The sequence shown here is derived from an EMBL/GenBank/DDBJ whole genome shotgun (WGS) entry which is preliminary data.</text>
</comment>
<proteinExistence type="predicted"/>
<gene>
    <name evidence="1" type="ORF">COV86_03680</name>
</gene>
<dbReference type="Proteomes" id="UP000229570">
    <property type="component" value="Unassembled WGS sequence"/>
</dbReference>
<evidence type="ECO:0000313" key="1">
    <source>
        <dbReference type="EMBL" id="PIQ72311.1"/>
    </source>
</evidence>
<dbReference type="EMBL" id="PCVL01000053">
    <property type="protein sequence ID" value="PIQ72311.1"/>
    <property type="molecule type" value="Genomic_DNA"/>
</dbReference>
<evidence type="ECO:0000313" key="2">
    <source>
        <dbReference type="Proteomes" id="UP000229570"/>
    </source>
</evidence>
<name>A0A2H0KM34_9BACT</name>